<dbReference type="EMBL" id="HBEJ01011946">
    <property type="protein sequence ID" value="CAD8372527.1"/>
    <property type="molecule type" value="Transcribed_RNA"/>
</dbReference>
<gene>
    <name evidence="1" type="ORF">MPOL1434_LOCUS6994</name>
    <name evidence="2" type="ORF">MPOL1434_LOCUS6995</name>
</gene>
<proteinExistence type="predicted"/>
<name>A0A6U0K9L5_9STRA</name>
<dbReference type="AlphaFoldDB" id="A0A6U0K9L5"/>
<organism evidence="1">
    <name type="scientific">Minutocellus polymorphus</name>
    <dbReference type="NCBI Taxonomy" id="265543"/>
    <lineage>
        <taxon>Eukaryota</taxon>
        <taxon>Sar</taxon>
        <taxon>Stramenopiles</taxon>
        <taxon>Ochrophyta</taxon>
        <taxon>Bacillariophyta</taxon>
        <taxon>Mediophyceae</taxon>
        <taxon>Cymatosirophycidae</taxon>
        <taxon>Cymatosirales</taxon>
        <taxon>Cymatosiraceae</taxon>
        <taxon>Minutocellus</taxon>
    </lineage>
</organism>
<sequence>MNIFVGNVVAITQQALWGRSLDYCAKNGGQNIRYAEVIRSGLKSDGAAAFFTIPKWSSRVLMNAPAQGALPWYYNNVLPLGEHVALQLVAELYNSGKGAVRVGSATPQPTPNGQSLS</sequence>
<accession>A0A6U0K9L5</accession>
<evidence type="ECO:0000313" key="1">
    <source>
        <dbReference type="EMBL" id="CAD8372527.1"/>
    </source>
</evidence>
<dbReference type="EMBL" id="HBEJ01011947">
    <property type="protein sequence ID" value="CAD8372528.1"/>
    <property type="molecule type" value="Transcribed_RNA"/>
</dbReference>
<evidence type="ECO:0000313" key="2">
    <source>
        <dbReference type="EMBL" id="CAD8372528.1"/>
    </source>
</evidence>
<protein>
    <submittedName>
        <fullName evidence="1">Uncharacterized protein</fullName>
    </submittedName>
</protein>
<reference evidence="1" key="1">
    <citation type="submission" date="2021-01" db="EMBL/GenBank/DDBJ databases">
        <authorList>
            <person name="Corre E."/>
            <person name="Pelletier E."/>
            <person name="Niang G."/>
            <person name="Scheremetjew M."/>
            <person name="Finn R."/>
            <person name="Kale V."/>
            <person name="Holt S."/>
            <person name="Cochrane G."/>
            <person name="Meng A."/>
            <person name="Brown T."/>
            <person name="Cohen L."/>
        </authorList>
    </citation>
    <scope>NUCLEOTIDE SEQUENCE</scope>
    <source>
        <strain evidence="1">CCMP3303</strain>
    </source>
</reference>